<dbReference type="InterPro" id="IPR057590">
    <property type="entry name" value="PH_RDR1/2-like"/>
</dbReference>
<feature type="domain" description="RDR1/2-like RRM" evidence="2">
    <location>
        <begin position="89"/>
        <end position="169"/>
    </location>
</feature>
<proteinExistence type="predicted"/>
<keyword evidence="3" id="KW-0808">Transferase</keyword>
<keyword evidence="3" id="KW-0696">RNA-directed RNA polymerase</keyword>
<protein>
    <submittedName>
        <fullName evidence="3">RNA-directed RNA polymerase-like, putative</fullName>
    </submittedName>
</protein>
<keyword evidence="3" id="KW-0548">Nucleotidyltransferase</keyword>
<dbReference type="Pfam" id="PF26250">
    <property type="entry name" value="RRM_RdRP1_2"/>
    <property type="match status" value="1"/>
</dbReference>
<accession>Q0KIK8</accession>
<reference evidence="3" key="2">
    <citation type="submission" date="2006-08" db="EMBL/GenBank/DDBJ databases">
        <authorList>
            <person name="Childs K."/>
        </authorList>
    </citation>
    <scope>NUCLEOTIDE SEQUENCE</scope>
</reference>
<dbReference type="ExpressionAtlas" id="Q0KIK8">
    <property type="expression patterns" value="baseline and differential"/>
</dbReference>
<dbReference type="InterPro" id="IPR058763">
    <property type="entry name" value="RRM_RDR1/2-like"/>
</dbReference>
<organism evidence="3">
    <name type="scientific">Solanum tuberosum</name>
    <name type="common">Potato</name>
    <dbReference type="NCBI Taxonomy" id="4113"/>
    <lineage>
        <taxon>Eukaryota</taxon>
        <taxon>Viridiplantae</taxon>
        <taxon>Streptophyta</taxon>
        <taxon>Embryophyta</taxon>
        <taxon>Tracheophyta</taxon>
        <taxon>Spermatophyta</taxon>
        <taxon>Magnoliopsida</taxon>
        <taxon>eudicotyledons</taxon>
        <taxon>Gunneridae</taxon>
        <taxon>Pentapetalae</taxon>
        <taxon>asterids</taxon>
        <taxon>lamiids</taxon>
        <taxon>Solanales</taxon>
        <taxon>Solanaceae</taxon>
        <taxon>Solanoideae</taxon>
        <taxon>Solaneae</taxon>
        <taxon>Solanum</taxon>
    </lineage>
</organism>
<evidence type="ECO:0000259" key="2">
    <source>
        <dbReference type="Pfam" id="PF26250"/>
    </source>
</evidence>
<evidence type="ECO:0000313" key="3">
    <source>
        <dbReference type="EMBL" id="ABI34379.1"/>
    </source>
</evidence>
<reference evidence="3" key="1">
    <citation type="submission" date="2004-10" db="EMBL/GenBank/DDBJ databases">
        <authorList>
            <person name="Buell R."/>
            <person name="Liu J."/>
            <person name="Childs K."/>
            <person name="Zaborsky J."/>
            <person name="Tallon L."/>
            <person name="Wirtz U."/>
            <person name="Wei F."/>
            <person name="Kuang H."/>
            <person name="Zhang P."/>
            <person name="Marano M."/>
            <person name="Baker B."/>
        </authorList>
    </citation>
    <scope>NUCLEOTIDE SEQUENCE</scope>
</reference>
<name>Q0KIK8_SOLTU</name>
<dbReference type="EMBL" id="AC151802">
    <property type="protein sequence ID" value="ABI34379.1"/>
    <property type="molecule type" value="Genomic_DNA"/>
</dbReference>
<dbReference type="GO" id="GO:0003968">
    <property type="term" value="F:RNA-directed RNA polymerase activity"/>
    <property type="evidence" value="ECO:0007669"/>
    <property type="project" value="UniProtKB-KW"/>
</dbReference>
<dbReference type="AlphaFoldDB" id="Q0KIK8"/>
<evidence type="ECO:0000259" key="1">
    <source>
        <dbReference type="Pfam" id="PF24823"/>
    </source>
</evidence>
<sequence>MEQGKSRKKCLMRYDKSGSHIGWEWVDGHILPGIRVRFILFGLPVNAPVGLGVKGLVAYMVDGYEALGCPLVKHLKVELHLEFGYMGKTIQVYGFPDLLPAEVVKSFLEKHTGYGTVCALDVKQSKGGSRAFAKVQFVDNISADKIINLASKRLYFGSSYLKAWEMKTDIVQVAYVDHMDGITLNFGCQISDDKFAVLGSTEVSIKFGIGLKKIYFFLSRGSADYKLQLSYENIWQVVLHRPYGQNAQFLLIQVFQLFQTFSYCFHPSPCARSL</sequence>
<dbReference type="Pfam" id="PF24823">
    <property type="entry name" value="PH_RDR2"/>
    <property type="match status" value="1"/>
</dbReference>
<gene>
    <name evidence="3" type="ORF">STB1_54t00004</name>
</gene>
<feature type="domain" description="RDR1/2-like PH-like" evidence="1">
    <location>
        <begin position="184"/>
        <end position="255"/>
    </location>
</feature>